<protein>
    <submittedName>
        <fullName evidence="1">Uncharacterized protein</fullName>
    </submittedName>
</protein>
<reference evidence="1 2" key="1">
    <citation type="journal article" date="2021" name="Elife">
        <title>Chloroplast acquisition without the gene transfer in kleptoplastic sea slugs, Plakobranchus ocellatus.</title>
        <authorList>
            <person name="Maeda T."/>
            <person name="Takahashi S."/>
            <person name="Yoshida T."/>
            <person name="Shimamura S."/>
            <person name="Takaki Y."/>
            <person name="Nagai Y."/>
            <person name="Toyoda A."/>
            <person name="Suzuki Y."/>
            <person name="Arimoto A."/>
            <person name="Ishii H."/>
            <person name="Satoh N."/>
            <person name="Nishiyama T."/>
            <person name="Hasebe M."/>
            <person name="Maruyama T."/>
            <person name="Minagawa J."/>
            <person name="Obokata J."/>
            <person name="Shigenobu S."/>
        </authorList>
    </citation>
    <scope>NUCLEOTIDE SEQUENCE [LARGE SCALE GENOMIC DNA]</scope>
</reference>
<sequence length="133" mass="14831">MLTKLRHARYLTSGLLGKICKVLRLPSAVEDYNYIFKCGVVVQWWTLGFRTAMFGGRALRSAGRYLVLEKDNLHTLLRPTQAFDGCPTRSSERSFQYARVKRCNSCCCVISAGYLIGCGLSGNSCKPVRVVSV</sequence>
<keyword evidence="2" id="KW-1185">Reference proteome</keyword>
<evidence type="ECO:0000313" key="2">
    <source>
        <dbReference type="Proteomes" id="UP000762676"/>
    </source>
</evidence>
<name>A0AAV4FY81_9GAST</name>
<dbReference type="AlphaFoldDB" id="A0AAV4FY81"/>
<dbReference type="Proteomes" id="UP000762676">
    <property type="component" value="Unassembled WGS sequence"/>
</dbReference>
<accession>A0AAV4FY81</accession>
<comment type="caution">
    <text evidence="1">The sequence shown here is derived from an EMBL/GenBank/DDBJ whole genome shotgun (WGS) entry which is preliminary data.</text>
</comment>
<gene>
    <name evidence="1" type="ORF">ElyMa_002260800</name>
</gene>
<evidence type="ECO:0000313" key="1">
    <source>
        <dbReference type="EMBL" id="GFR78383.1"/>
    </source>
</evidence>
<organism evidence="1 2">
    <name type="scientific">Elysia marginata</name>
    <dbReference type="NCBI Taxonomy" id="1093978"/>
    <lineage>
        <taxon>Eukaryota</taxon>
        <taxon>Metazoa</taxon>
        <taxon>Spiralia</taxon>
        <taxon>Lophotrochozoa</taxon>
        <taxon>Mollusca</taxon>
        <taxon>Gastropoda</taxon>
        <taxon>Heterobranchia</taxon>
        <taxon>Euthyneura</taxon>
        <taxon>Panpulmonata</taxon>
        <taxon>Sacoglossa</taxon>
        <taxon>Placobranchoidea</taxon>
        <taxon>Plakobranchidae</taxon>
        <taxon>Elysia</taxon>
    </lineage>
</organism>
<dbReference type="EMBL" id="BMAT01004696">
    <property type="protein sequence ID" value="GFR78383.1"/>
    <property type="molecule type" value="Genomic_DNA"/>
</dbReference>
<proteinExistence type="predicted"/>